<dbReference type="PANTHER" id="PTHR43667:SF2">
    <property type="entry name" value="FATTY ACID C-METHYL TRANSFERASE"/>
    <property type="match status" value="1"/>
</dbReference>
<dbReference type="InterPro" id="IPR003333">
    <property type="entry name" value="CMAS"/>
</dbReference>
<proteinExistence type="inferred from homology"/>
<dbReference type="PIRSF" id="PIRSF003085">
    <property type="entry name" value="CMAS"/>
    <property type="match status" value="1"/>
</dbReference>
<dbReference type="Proteomes" id="UP001239909">
    <property type="component" value="Unassembled WGS sequence"/>
</dbReference>
<evidence type="ECO:0000313" key="6">
    <source>
        <dbReference type="EMBL" id="GMG84726.1"/>
    </source>
</evidence>
<sequence>MALKSTRGQTALPRRFDPFFAILERIEHGSVEVGLPDGRVFLAEGEAPGPAGRFDVVNPEMFARLIREGELGFAEMFIDGWWTTPDLQPLLDVLLLNNRAIGRNFTGMGLVRAYERLRHQLRGNSRRGAKRNISAHYDLGNAFYAAWLDRSMTYSSALFAPGRDDLTDAQRNKYAAICDRMQLAPDHEVLEIGCGWGGFAEYAIAERGARVTGLTLSREQADFARARLFEAGLAERAEIRLQDYRDERGRYDGVASIEMFEAVGEKYWPTFFGTLRERLKPGSLAAMQVITIADDLFAGYRKGTDFIQKFIFPGGMLPSPQIFRAEVERSGLDLIGSMEFGKDYSRTLREWRERFNGAWQDIAALGFDGRFRRMWNFYLASCAACFAAGTTDVSQVALRRGT</sequence>
<keyword evidence="4" id="KW-0949">S-adenosyl-L-methionine</keyword>
<dbReference type="CDD" id="cd02440">
    <property type="entry name" value="AdoMet_MTases"/>
    <property type="match status" value="1"/>
</dbReference>
<dbReference type="SUPFAM" id="SSF53335">
    <property type="entry name" value="S-adenosyl-L-methionine-dependent methyltransferases"/>
    <property type="match status" value="1"/>
</dbReference>
<keyword evidence="3" id="KW-0808">Transferase</keyword>
<evidence type="ECO:0000256" key="4">
    <source>
        <dbReference type="ARBA" id="ARBA00022691"/>
    </source>
</evidence>
<name>A0ABQ6LS81_9RHOB</name>
<dbReference type="EMBL" id="BSYI01000041">
    <property type="protein sequence ID" value="GMG84726.1"/>
    <property type="molecule type" value="Genomic_DNA"/>
</dbReference>
<protein>
    <submittedName>
        <fullName evidence="6">Cyclopropane-fatty-acyl-phospholipid synthase family protein</fullName>
    </submittedName>
</protein>
<dbReference type="PANTHER" id="PTHR43667">
    <property type="entry name" value="CYCLOPROPANE-FATTY-ACYL-PHOSPHOLIPID SYNTHASE"/>
    <property type="match status" value="1"/>
</dbReference>
<evidence type="ECO:0000256" key="5">
    <source>
        <dbReference type="ARBA" id="ARBA00023098"/>
    </source>
</evidence>
<organism evidence="6 7">
    <name type="scientific">Paralimibaculum aggregatum</name>
    <dbReference type="NCBI Taxonomy" id="3036245"/>
    <lineage>
        <taxon>Bacteria</taxon>
        <taxon>Pseudomonadati</taxon>
        <taxon>Pseudomonadota</taxon>
        <taxon>Alphaproteobacteria</taxon>
        <taxon>Rhodobacterales</taxon>
        <taxon>Paracoccaceae</taxon>
        <taxon>Paralimibaculum</taxon>
    </lineage>
</organism>
<reference evidence="6 7" key="1">
    <citation type="submission" date="2023-04" db="EMBL/GenBank/DDBJ databases">
        <title>Marinoamorphus aggregata gen. nov., sp. Nov., isolate from tissue of brittle star Ophioplocus japonicus.</title>
        <authorList>
            <person name="Kawano K."/>
            <person name="Sawayama S."/>
            <person name="Nakagawa S."/>
        </authorList>
    </citation>
    <scope>NUCLEOTIDE SEQUENCE [LARGE SCALE GENOMIC DNA]</scope>
    <source>
        <strain evidence="6 7">NKW23</strain>
    </source>
</reference>
<evidence type="ECO:0000256" key="1">
    <source>
        <dbReference type="ARBA" id="ARBA00010815"/>
    </source>
</evidence>
<keyword evidence="2" id="KW-0489">Methyltransferase</keyword>
<dbReference type="InterPro" id="IPR029063">
    <property type="entry name" value="SAM-dependent_MTases_sf"/>
</dbReference>
<comment type="similarity">
    <text evidence="1">Belongs to the CFA/CMAS family.</text>
</comment>
<accession>A0ABQ6LS81</accession>
<dbReference type="Gene3D" id="3.40.50.150">
    <property type="entry name" value="Vaccinia Virus protein VP39"/>
    <property type="match status" value="1"/>
</dbReference>
<gene>
    <name evidence="6" type="ORF">LNKW23_39420</name>
</gene>
<evidence type="ECO:0000313" key="7">
    <source>
        <dbReference type="Proteomes" id="UP001239909"/>
    </source>
</evidence>
<dbReference type="InterPro" id="IPR050723">
    <property type="entry name" value="CFA/CMAS"/>
</dbReference>
<evidence type="ECO:0000256" key="2">
    <source>
        <dbReference type="ARBA" id="ARBA00022603"/>
    </source>
</evidence>
<dbReference type="Pfam" id="PF02353">
    <property type="entry name" value="CMAS"/>
    <property type="match status" value="1"/>
</dbReference>
<evidence type="ECO:0000256" key="3">
    <source>
        <dbReference type="ARBA" id="ARBA00022679"/>
    </source>
</evidence>
<keyword evidence="7" id="KW-1185">Reference proteome</keyword>
<comment type="caution">
    <text evidence="6">The sequence shown here is derived from an EMBL/GenBank/DDBJ whole genome shotgun (WGS) entry which is preliminary data.</text>
</comment>
<keyword evidence="5" id="KW-0443">Lipid metabolism</keyword>
<dbReference type="RefSeq" id="WP_285673822.1">
    <property type="nucleotide sequence ID" value="NZ_BSYI01000041.1"/>
</dbReference>